<protein>
    <recommendedName>
        <fullName evidence="1">Endonuclease/exonuclease/phosphatase domain-containing protein</fullName>
    </recommendedName>
</protein>
<dbReference type="PANTHER" id="PTHR33395:SF22">
    <property type="entry name" value="REVERSE TRANSCRIPTASE DOMAIN-CONTAINING PROTEIN"/>
    <property type="match status" value="1"/>
</dbReference>
<dbReference type="SUPFAM" id="SSF56219">
    <property type="entry name" value="DNase I-like"/>
    <property type="match status" value="1"/>
</dbReference>
<dbReference type="Pfam" id="PF14529">
    <property type="entry name" value="Exo_endo_phos_2"/>
    <property type="match status" value="1"/>
</dbReference>
<accession>A0A8S2YXT3</accession>
<dbReference type="GO" id="GO:0031012">
    <property type="term" value="C:extracellular matrix"/>
    <property type="evidence" value="ECO:0007669"/>
    <property type="project" value="TreeGrafter"/>
</dbReference>
<dbReference type="GO" id="GO:0003824">
    <property type="term" value="F:catalytic activity"/>
    <property type="evidence" value="ECO:0007669"/>
    <property type="project" value="InterPro"/>
</dbReference>
<dbReference type="AlphaFoldDB" id="A0A8S2YXT3"/>
<name>A0A8S2YXT3_9BILA</name>
<dbReference type="InterPro" id="IPR005135">
    <property type="entry name" value="Endo/exonuclease/phosphatase"/>
</dbReference>
<dbReference type="Gene3D" id="3.60.10.10">
    <property type="entry name" value="Endonuclease/exonuclease/phosphatase"/>
    <property type="match status" value="1"/>
</dbReference>
<sequence>MNIRSLVSQKDAVSAYLSLIRPVVLCLTETWLDNTITDNDISFFEYHVPWRLDRNRHGGGCAIYVRTDFHAVRLIEFEEATFEIHAIRLTLMNQQHVTILNIYRPKATTMQRLLARLSTILDEFGKSKYKDDILLCVGDLNAHFQPWAKSTVPSTKEGILLDEFLESMNFSQLVSGVTRVASETCLDLVITMNSLFVKNVIIEPPLSNSDHSFVEFDLNLNITRKNKIIRIVYDYGP</sequence>
<gene>
    <name evidence="2" type="ORF">SRO942_LOCUS48109</name>
</gene>
<proteinExistence type="predicted"/>
<dbReference type="Proteomes" id="UP000681722">
    <property type="component" value="Unassembled WGS sequence"/>
</dbReference>
<dbReference type="EMBL" id="CAJOBC010122401">
    <property type="protein sequence ID" value="CAF4580261.1"/>
    <property type="molecule type" value="Genomic_DNA"/>
</dbReference>
<evidence type="ECO:0000313" key="3">
    <source>
        <dbReference type="Proteomes" id="UP000681722"/>
    </source>
</evidence>
<dbReference type="PANTHER" id="PTHR33395">
    <property type="entry name" value="TRANSCRIPTASE, PUTATIVE-RELATED-RELATED"/>
    <property type="match status" value="1"/>
</dbReference>
<organism evidence="2 3">
    <name type="scientific">Didymodactylos carnosus</name>
    <dbReference type="NCBI Taxonomy" id="1234261"/>
    <lineage>
        <taxon>Eukaryota</taxon>
        <taxon>Metazoa</taxon>
        <taxon>Spiralia</taxon>
        <taxon>Gnathifera</taxon>
        <taxon>Rotifera</taxon>
        <taxon>Eurotatoria</taxon>
        <taxon>Bdelloidea</taxon>
        <taxon>Philodinida</taxon>
        <taxon>Philodinidae</taxon>
        <taxon>Didymodactylos</taxon>
    </lineage>
</organism>
<evidence type="ECO:0000313" key="2">
    <source>
        <dbReference type="EMBL" id="CAF4580261.1"/>
    </source>
</evidence>
<comment type="caution">
    <text evidence="2">The sequence shown here is derived from an EMBL/GenBank/DDBJ whole genome shotgun (WGS) entry which is preliminary data.</text>
</comment>
<dbReference type="InterPro" id="IPR036691">
    <property type="entry name" value="Endo/exonu/phosph_ase_sf"/>
</dbReference>
<dbReference type="GO" id="GO:0007508">
    <property type="term" value="P:larval heart development"/>
    <property type="evidence" value="ECO:0007669"/>
    <property type="project" value="TreeGrafter"/>
</dbReference>
<feature type="domain" description="Endonuclease/exonuclease/phosphatase" evidence="1">
    <location>
        <begin position="98"/>
        <end position="214"/>
    </location>
</feature>
<evidence type="ECO:0000259" key="1">
    <source>
        <dbReference type="Pfam" id="PF14529"/>
    </source>
</evidence>
<reference evidence="2" key="1">
    <citation type="submission" date="2021-02" db="EMBL/GenBank/DDBJ databases">
        <authorList>
            <person name="Nowell W R."/>
        </authorList>
    </citation>
    <scope>NUCLEOTIDE SEQUENCE</scope>
</reference>
<feature type="non-terminal residue" evidence="2">
    <location>
        <position position="237"/>
    </location>
</feature>
<dbReference type="OrthoDB" id="8069600at2759"/>
<dbReference type="GO" id="GO:0061343">
    <property type="term" value="P:cell adhesion involved in heart morphogenesis"/>
    <property type="evidence" value="ECO:0007669"/>
    <property type="project" value="TreeGrafter"/>
</dbReference>